<evidence type="ECO:0000256" key="1">
    <source>
        <dbReference type="ARBA" id="ARBA00004236"/>
    </source>
</evidence>
<evidence type="ECO:0000256" key="5">
    <source>
        <dbReference type="ARBA" id="ARBA00022989"/>
    </source>
</evidence>
<feature type="domain" description="Pycsar effector protein" evidence="9">
    <location>
        <begin position="20"/>
        <end position="177"/>
    </location>
</feature>
<name>A0ABW3XZ28_9FLAO</name>
<evidence type="ECO:0000256" key="4">
    <source>
        <dbReference type="ARBA" id="ARBA00022741"/>
    </source>
</evidence>
<reference evidence="11" key="1">
    <citation type="journal article" date="2019" name="Int. J. Syst. Evol. Microbiol.">
        <title>The Global Catalogue of Microorganisms (GCM) 10K type strain sequencing project: providing services to taxonomists for standard genome sequencing and annotation.</title>
        <authorList>
            <consortium name="The Broad Institute Genomics Platform"/>
            <consortium name="The Broad Institute Genome Sequencing Center for Infectious Disease"/>
            <person name="Wu L."/>
            <person name="Ma J."/>
        </authorList>
    </citation>
    <scope>NUCLEOTIDE SEQUENCE [LARGE SCALE GENOMIC DNA]</scope>
    <source>
        <strain evidence="11">CCUG 61485</strain>
    </source>
</reference>
<gene>
    <name evidence="10" type="ORF">ACFQ39_00660</name>
</gene>
<keyword evidence="2" id="KW-1003">Cell membrane</keyword>
<dbReference type="RefSeq" id="WP_377175405.1">
    <property type="nucleotide sequence ID" value="NZ_JBHTMY010000001.1"/>
</dbReference>
<evidence type="ECO:0000256" key="3">
    <source>
        <dbReference type="ARBA" id="ARBA00022692"/>
    </source>
</evidence>
<protein>
    <submittedName>
        <fullName evidence="10">Pycsar system effector family protein</fullName>
    </submittedName>
</protein>
<evidence type="ECO:0000256" key="8">
    <source>
        <dbReference type="SAM" id="Phobius"/>
    </source>
</evidence>
<evidence type="ECO:0000313" key="11">
    <source>
        <dbReference type="Proteomes" id="UP001597201"/>
    </source>
</evidence>
<organism evidence="10 11">
    <name type="scientific">Namhaeicola litoreus</name>
    <dbReference type="NCBI Taxonomy" id="1052145"/>
    <lineage>
        <taxon>Bacteria</taxon>
        <taxon>Pseudomonadati</taxon>
        <taxon>Bacteroidota</taxon>
        <taxon>Flavobacteriia</taxon>
        <taxon>Flavobacteriales</taxon>
        <taxon>Flavobacteriaceae</taxon>
        <taxon>Namhaeicola</taxon>
    </lineage>
</organism>
<dbReference type="Pfam" id="PF18967">
    <property type="entry name" value="PycTM"/>
    <property type="match status" value="1"/>
</dbReference>
<dbReference type="Proteomes" id="UP001597201">
    <property type="component" value="Unassembled WGS sequence"/>
</dbReference>
<evidence type="ECO:0000313" key="10">
    <source>
        <dbReference type="EMBL" id="MFD1314111.1"/>
    </source>
</evidence>
<comment type="subcellular location">
    <subcellularLocation>
        <location evidence="1">Cell membrane</location>
    </subcellularLocation>
</comment>
<keyword evidence="4" id="KW-0547">Nucleotide-binding</keyword>
<keyword evidence="6" id="KW-0051">Antiviral defense</keyword>
<sequence>MSDSNLKKPIDLQDQDPNNYWEQLERLEKLIKGSELKAGVIFSFHSLILGLFVDRLEYIGSLLKGNVFLIVLVSLWLICVLISIYYCFICFKPQMELKYEKNVFFFMDAVRAFGSIEEYTKKTIEICGDHEKLFKQLSEQIHAESKIIDAKFTCVQKSIKYFALSFIFVISFVVFWLISSMIQSPL</sequence>
<dbReference type="InterPro" id="IPR043760">
    <property type="entry name" value="PycTM_dom"/>
</dbReference>
<keyword evidence="11" id="KW-1185">Reference proteome</keyword>
<dbReference type="EMBL" id="JBHTMY010000001">
    <property type="protein sequence ID" value="MFD1314111.1"/>
    <property type="molecule type" value="Genomic_DNA"/>
</dbReference>
<keyword evidence="3 8" id="KW-0812">Transmembrane</keyword>
<keyword evidence="7 8" id="KW-0472">Membrane</keyword>
<feature type="transmembrane region" description="Helical" evidence="8">
    <location>
        <begin position="36"/>
        <end position="53"/>
    </location>
</feature>
<evidence type="ECO:0000259" key="9">
    <source>
        <dbReference type="Pfam" id="PF18967"/>
    </source>
</evidence>
<accession>A0ABW3XZ28</accession>
<evidence type="ECO:0000256" key="6">
    <source>
        <dbReference type="ARBA" id="ARBA00023118"/>
    </source>
</evidence>
<evidence type="ECO:0000256" key="7">
    <source>
        <dbReference type="ARBA" id="ARBA00023136"/>
    </source>
</evidence>
<comment type="caution">
    <text evidence="10">The sequence shown here is derived from an EMBL/GenBank/DDBJ whole genome shotgun (WGS) entry which is preliminary data.</text>
</comment>
<feature type="transmembrane region" description="Helical" evidence="8">
    <location>
        <begin position="65"/>
        <end position="91"/>
    </location>
</feature>
<evidence type="ECO:0000256" key="2">
    <source>
        <dbReference type="ARBA" id="ARBA00022475"/>
    </source>
</evidence>
<proteinExistence type="predicted"/>
<feature type="transmembrane region" description="Helical" evidence="8">
    <location>
        <begin position="161"/>
        <end position="182"/>
    </location>
</feature>
<keyword evidence="5 8" id="KW-1133">Transmembrane helix</keyword>